<accession>A0A6P7F7P7</accession>
<feature type="domain" description="ABC transporter" evidence="10">
    <location>
        <begin position="1052"/>
        <end position="1285"/>
    </location>
</feature>
<feature type="compositionally biased region" description="Basic and acidic residues" evidence="8">
    <location>
        <begin position="667"/>
        <end position="679"/>
    </location>
</feature>
<feature type="transmembrane region" description="Helical" evidence="9">
    <location>
        <begin position="78"/>
        <end position="99"/>
    </location>
</feature>
<dbReference type="InterPro" id="IPR017871">
    <property type="entry name" value="ABC_transporter-like_CS"/>
</dbReference>
<feature type="transmembrane region" description="Helical" evidence="9">
    <location>
        <begin position="326"/>
        <end position="356"/>
    </location>
</feature>
<dbReference type="GO" id="GO:0140359">
    <property type="term" value="F:ABC-type transporter activity"/>
    <property type="evidence" value="ECO:0007669"/>
    <property type="project" value="InterPro"/>
</dbReference>
<dbReference type="SUPFAM" id="SSF90123">
    <property type="entry name" value="ABC transporter transmembrane region"/>
    <property type="match status" value="2"/>
</dbReference>
<reference evidence="12" key="2">
    <citation type="submission" date="2025-05" db="UniProtKB">
        <authorList>
            <consortium name="EnsemblMetazoa"/>
        </authorList>
    </citation>
    <scope>IDENTIFICATION</scope>
</reference>
<dbReference type="GeneID" id="114327195"/>
<feature type="domain" description="ABC transmembrane type-1" evidence="11">
    <location>
        <begin position="94"/>
        <end position="362"/>
    </location>
</feature>
<dbReference type="InParanoid" id="A0A6P7F7P7"/>
<dbReference type="InterPro" id="IPR003439">
    <property type="entry name" value="ABC_transporter-like_ATP-bd"/>
</dbReference>
<proteinExistence type="predicted"/>
<evidence type="ECO:0000256" key="3">
    <source>
        <dbReference type="ARBA" id="ARBA00022692"/>
    </source>
</evidence>
<name>A0A6P7F7P7_DIAVI</name>
<dbReference type="GO" id="GO:0016020">
    <property type="term" value="C:membrane"/>
    <property type="evidence" value="ECO:0007669"/>
    <property type="project" value="UniProtKB-SubCell"/>
</dbReference>
<keyword evidence="13" id="KW-1185">Reference proteome</keyword>
<feature type="transmembrane region" description="Helical" evidence="9">
    <location>
        <begin position="129"/>
        <end position="146"/>
    </location>
</feature>
<feature type="transmembrane region" description="Helical" evidence="9">
    <location>
        <begin position="962"/>
        <end position="982"/>
    </location>
</feature>
<dbReference type="KEGG" id="dvv:114327195"/>
<evidence type="ECO:0000256" key="5">
    <source>
        <dbReference type="ARBA" id="ARBA00022840"/>
    </source>
</evidence>
<evidence type="ECO:0000256" key="6">
    <source>
        <dbReference type="ARBA" id="ARBA00022989"/>
    </source>
</evidence>
<keyword evidence="3 9" id="KW-0812">Transmembrane</keyword>
<keyword evidence="4" id="KW-0547">Nucleotide-binding</keyword>
<evidence type="ECO:0000313" key="14">
    <source>
        <dbReference type="RefSeq" id="XP_028131526.1"/>
    </source>
</evidence>
<organism evidence="14">
    <name type="scientific">Diabrotica virgifera virgifera</name>
    <name type="common">western corn rootworm</name>
    <dbReference type="NCBI Taxonomy" id="50390"/>
    <lineage>
        <taxon>Eukaryota</taxon>
        <taxon>Metazoa</taxon>
        <taxon>Ecdysozoa</taxon>
        <taxon>Arthropoda</taxon>
        <taxon>Hexapoda</taxon>
        <taxon>Insecta</taxon>
        <taxon>Pterygota</taxon>
        <taxon>Neoptera</taxon>
        <taxon>Endopterygota</taxon>
        <taxon>Coleoptera</taxon>
        <taxon>Polyphaga</taxon>
        <taxon>Cucujiformia</taxon>
        <taxon>Chrysomeloidea</taxon>
        <taxon>Chrysomelidae</taxon>
        <taxon>Galerucinae</taxon>
        <taxon>Diabroticina</taxon>
        <taxon>Diabroticites</taxon>
        <taxon>Diabrotica</taxon>
    </lineage>
</organism>
<keyword evidence="7 9" id="KW-0472">Membrane</keyword>
<feature type="domain" description="ABC transporter" evidence="10">
    <location>
        <begin position="419"/>
        <end position="642"/>
    </location>
</feature>
<evidence type="ECO:0000256" key="9">
    <source>
        <dbReference type="SAM" id="Phobius"/>
    </source>
</evidence>
<dbReference type="CDD" id="cd03250">
    <property type="entry name" value="ABCC_MRP_domain1"/>
    <property type="match status" value="1"/>
</dbReference>
<feature type="region of interest" description="Disordered" evidence="8">
    <location>
        <begin position="647"/>
        <end position="679"/>
    </location>
</feature>
<dbReference type="CDD" id="cd18579">
    <property type="entry name" value="ABC_6TM_ABCC_D1"/>
    <property type="match status" value="1"/>
</dbReference>
<keyword evidence="6 9" id="KW-1133">Transmembrane helix</keyword>
<dbReference type="InterPro" id="IPR036640">
    <property type="entry name" value="ABC1_TM_sf"/>
</dbReference>
<evidence type="ECO:0000256" key="8">
    <source>
        <dbReference type="SAM" id="MobiDB-lite"/>
    </source>
</evidence>
<dbReference type="GO" id="GO:0005524">
    <property type="term" value="F:ATP binding"/>
    <property type="evidence" value="ECO:0007669"/>
    <property type="project" value="UniProtKB-KW"/>
</dbReference>
<dbReference type="PANTHER" id="PTHR24223:SF448">
    <property type="entry name" value="FI20146P1-RELATED"/>
    <property type="match status" value="1"/>
</dbReference>
<dbReference type="FunFam" id="1.20.1560.10:FF:000014">
    <property type="entry name" value="Multidrug resistance-associated protein member 4"/>
    <property type="match status" value="1"/>
</dbReference>
<feature type="transmembrane region" description="Helical" evidence="9">
    <location>
        <begin position="232"/>
        <end position="250"/>
    </location>
</feature>
<dbReference type="Proteomes" id="UP001652700">
    <property type="component" value="Unplaced"/>
</dbReference>
<dbReference type="InterPro" id="IPR003593">
    <property type="entry name" value="AAA+_ATPase"/>
</dbReference>
<dbReference type="FunFam" id="3.40.50.300:FF:000482">
    <property type="entry name" value="Multidrug resistance-associated protein member 4"/>
    <property type="match status" value="1"/>
</dbReference>
<dbReference type="InterPro" id="IPR011527">
    <property type="entry name" value="ABC1_TM_dom"/>
</dbReference>
<dbReference type="EnsemblMetazoa" id="XM_028275725.2">
    <property type="protein sequence ID" value="XP_028131526.1"/>
    <property type="gene ID" value="LOC114327195"/>
</dbReference>
<dbReference type="PROSITE" id="PS50893">
    <property type="entry name" value="ABC_TRANSPORTER_2"/>
    <property type="match status" value="2"/>
</dbReference>
<feature type="transmembrane region" description="Helical" evidence="9">
    <location>
        <begin position="876"/>
        <end position="894"/>
    </location>
</feature>
<feature type="compositionally biased region" description="Basic and acidic residues" evidence="8">
    <location>
        <begin position="647"/>
        <end position="660"/>
    </location>
</feature>
<dbReference type="PROSITE" id="PS00211">
    <property type="entry name" value="ABC_TRANSPORTER_1"/>
    <property type="match status" value="2"/>
</dbReference>
<dbReference type="Pfam" id="PF00005">
    <property type="entry name" value="ABC_tran"/>
    <property type="match status" value="2"/>
</dbReference>
<protein>
    <submittedName>
        <fullName evidence="14">Multidrug resistance-associated protein 4-like isoform X1</fullName>
    </submittedName>
</protein>
<dbReference type="Gene3D" id="3.40.50.300">
    <property type="entry name" value="P-loop containing nucleotide triphosphate hydrolases"/>
    <property type="match status" value="2"/>
</dbReference>
<feature type="domain" description="ABC transmembrane type-1" evidence="11">
    <location>
        <begin position="704"/>
        <end position="1017"/>
    </location>
</feature>
<reference evidence="14" key="1">
    <citation type="submission" date="2025-04" db="UniProtKB">
        <authorList>
            <consortium name="RefSeq"/>
        </authorList>
    </citation>
    <scope>IDENTIFICATION</scope>
    <source>
        <tissue evidence="14">Whole insect</tissue>
    </source>
</reference>
<evidence type="ECO:0000259" key="10">
    <source>
        <dbReference type="PROSITE" id="PS50893"/>
    </source>
</evidence>
<dbReference type="PANTHER" id="PTHR24223">
    <property type="entry name" value="ATP-BINDING CASSETTE SUB-FAMILY C"/>
    <property type="match status" value="1"/>
</dbReference>
<dbReference type="Gene3D" id="1.20.1560.10">
    <property type="entry name" value="ABC transporter type 1, transmembrane domain"/>
    <property type="match status" value="2"/>
</dbReference>
<evidence type="ECO:0000256" key="2">
    <source>
        <dbReference type="ARBA" id="ARBA00022448"/>
    </source>
</evidence>
<evidence type="ECO:0000256" key="4">
    <source>
        <dbReference type="ARBA" id="ARBA00022741"/>
    </source>
</evidence>
<dbReference type="InterPro" id="IPR044746">
    <property type="entry name" value="ABCC_6TM_D1"/>
</dbReference>
<dbReference type="FunFam" id="1.20.1560.10:FF:000026">
    <property type="entry name" value="Multidrug resistance-associated protein lethal(2)03659"/>
    <property type="match status" value="1"/>
</dbReference>
<dbReference type="OrthoDB" id="6500128at2759"/>
<dbReference type="SMART" id="SM00382">
    <property type="entry name" value="AAA"/>
    <property type="match status" value="2"/>
</dbReference>
<feature type="transmembrane region" description="Helical" evidence="9">
    <location>
        <begin position="21"/>
        <end position="38"/>
    </location>
</feature>
<evidence type="ECO:0000313" key="13">
    <source>
        <dbReference type="Proteomes" id="UP001652700"/>
    </source>
</evidence>
<evidence type="ECO:0000313" key="12">
    <source>
        <dbReference type="EnsemblMetazoa" id="XP_028131526.1"/>
    </source>
</evidence>
<evidence type="ECO:0000256" key="1">
    <source>
        <dbReference type="ARBA" id="ARBA00004141"/>
    </source>
</evidence>
<dbReference type="InterPro" id="IPR027417">
    <property type="entry name" value="P-loop_NTPase"/>
</dbReference>
<evidence type="ECO:0000259" key="11">
    <source>
        <dbReference type="PROSITE" id="PS50929"/>
    </source>
</evidence>
<dbReference type="PROSITE" id="PS50929">
    <property type="entry name" value="ABC_TM1F"/>
    <property type="match status" value="2"/>
</dbReference>
<comment type="subcellular location">
    <subcellularLocation>
        <location evidence="1">Membrane</location>
        <topology evidence="1">Multi-pass membrane protein</topology>
    </subcellularLocation>
</comment>
<dbReference type="RefSeq" id="XP_028131526.1">
    <property type="nucleotide sequence ID" value="XM_028275725.1"/>
</dbReference>
<keyword evidence="2" id="KW-0813">Transport</keyword>
<evidence type="ECO:0000256" key="7">
    <source>
        <dbReference type="ARBA" id="ARBA00023136"/>
    </source>
</evidence>
<gene>
    <name evidence="14" type="primary">LOC114327195</name>
</gene>
<dbReference type="SUPFAM" id="SSF52540">
    <property type="entry name" value="P-loop containing nucleoside triphosphate hydrolases"/>
    <property type="match status" value="2"/>
</dbReference>
<dbReference type="InterPro" id="IPR050173">
    <property type="entry name" value="ABC_transporter_C-like"/>
</dbReference>
<dbReference type="GO" id="GO:0016887">
    <property type="term" value="F:ATP hydrolysis activity"/>
    <property type="evidence" value="ECO:0007669"/>
    <property type="project" value="InterPro"/>
</dbReference>
<sequence length="1309" mass="148170">MEEVKKNRIQKKPHPLKRTNLFSHIFFCWLPGFLSKGLRKDLDENDMYQTRHSQQSRYLADQLVVAWKNELKKSKPSFLWALFVVFRLELFYYAFFNMFSDFIKIAQPMLISRLVSYFQPGATTNQTEIYINAFLIIVASLIQVTSVHNYQMLVMSLGMKVRVASCALIYRKALKLSKTSLAETTIGQMVNLLSNDVGRFDFSGQHIHNVWLAPCETVVVMILLYFYVGPTGLIGCVFLLSFIPFQMYMAKLTSQYRLKTAIRTDERVRLMNEIINGIQVIKMYTWEKPFAKLVEMVRKREITEIGHTSTIRAIMMSFNLTMSRSAVFLCVMTYVLTGNTLTASYAFTVTSFYAFLRVSVTQQFPQAITQFAETKVSISRIQKFLMYDELDRRTDSEKNGLNGVTEKISNKTDAKEVGVKIKNASVKWIKSLPENTLEEITFEAKSNQLIAVVGTVGGGKSTLLHVILKELDPIEGSVEVNGSISYASQEPWIFGGSIRQNIIFGQKYDEIKYEEVLRVCALEKDLALFPHADRTLVGERGVMLSGGQRARINLARAIYKESDIYLLDDPLSAVDTHVGKQLYTNCITGYLKHKCVILVTHQLQYLRTANCIYLFEDGKIRASGTYQALKNSDSAFTKLLASSKDEEKKDGARRISKAESVESEASEAEHEAIEQKREERATGTVSKRVYANYINAGGYWLKSVVLLCTFVAAQVFGSLTDIFLTTWVNVEQWRVDNKNNGAFTNKTLNESLANATYSTNDNKPPFWSTVLTEDNTLLIYSCLVILTIILAVTRSITFFRFCLRASTNLHNSMFGKIIFSPMLFFNTNPSGRILNRFSKDIGALDESLPNCLVDTIGIGLIVTGTTLVIASVNPWVLLPTGVILVIFYFIRQAFLASSRDIKRVEAVTRSPIFTHLSASLQGLTTIRAFRAEEILTKEFDHFQDAYTAAYYMFLTANRGFGFWLDLHCVIFIGMVVVSILFIQKETFGGNVGLSLTQAITLSGMFQWGMRQWSELENQMTSVERVQEYADLPKEKDEIKKEPPPNWPSMGHMKFENMSLRYSDDSPYVLKNLNFEVKPKQKIGIVGRTGAGKSSLIQAVFRLAQNEGHIFIDGIDSKSVELRLLRSKISIIPQEPVLFSGTLRKNLDPFDEHKDEVLWDALEEVELKHAVDELPAGLDSKMAEGGSNFSVGQRQLVCLARAIIRRNKILVLDEATANVDPMTDSIIQTTIRLKFSECTVLTIAHRLHTIMDSDKVLVMDAGEAVEFDHPHKLLKKKGVFYGLVRQTGTTMAENLQGIAEESFYKQIKDR</sequence>
<dbReference type="FunFam" id="3.40.50.300:FF:000163">
    <property type="entry name" value="Multidrug resistance-associated protein member 4"/>
    <property type="match status" value="1"/>
</dbReference>
<keyword evidence="5" id="KW-0067">ATP-binding</keyword>
<dbReference type="CDD" id="cd03244">
    <property type="entry name" value="ABCC_MRP_domain2"/>
    <property type="match status" value="1"/>
</dbReference>
<feature type="transmembrane region" description="Helical" evidence="9">
    <location>
        <begin position="777"/>
        <end position="803"/>
    </location>
</feature>
<dbReference type="Pfam" id="PF00664">
    <property type="entry name" value="ABC_membrane"/>
    <property type="match status" value="2"/>
</dbReference>